<name>A0AAE3FX40_9EURY</name>
<keyword evidence="1" id="KW-0812">Transmembrane</keyword>
<dbReference type="EMBL" id="JAKRVX010000003">
    <property type="protein sequence ID" value="MCL9816968.1"/>
    <property type="molecule type" value="Genomic_DNA"/>
</dbReference>
<sequence length="113" mass="12043">MSILGSLVAFIVGLLVGGLAIYIGARVVVDVNDYSHAVFTALIGALVWAIAAFTVGWIPLIGWIFPLLAWIWVINWRYPGGWKDAALLGFIAWIAALLVLIVLPFGAIGVPGV</sequence>
<feature type="transmembrane region" description="Helical" evidence="1">
    <location>
        <begin position="7"/>
        <end position="25"/>
    </location>
</feature>
<accession>A0AAE3FX40</accession>
<keyword evidence="1" id="KW-0472">Membrane</keyword>
<feature type="transmembrane region" description="Helical" evidence="1">
    <location>
        <begin position="45"/>
        <end position="73"/>
    </location>
</feature>
<comment type="caution">
    <text evidence="2">The sequence shown here is derived from an EMBL/GenBank/DDBJ whole genome shotgun (WGS) entry which is preliminary data.</text>
</comment>
<evidence type="ECO:0000313" key="2">
    <source>
        <dbReference type="EMBL" id="MCL9816968.1"/>
    </source>
</evidence>
<proteinExistence type="predicted"/>
<evidence type="ECO:0000313" key="3">
    <source>
        <dbReference type="Proteomes" id="UP001203207"/>
    </source>
</evidence>
<dbReference type="Proteomes" id="UP001203207">
    <property type="component" value="Unassembled WGS sequence"/>
</dbReference>
<evidence type="ECO:0000256" key="1">
    <source>
        <dbReference type="SAM" id="Phobius"/>
    </source>
</evidence>
<organism evidence="2 3">
    <name type="scientific">Natronocalculus amylovorans</name>
    <dbReference type="NCBI Taxonomy" id="2917812"/>
    <lineage>
        <taxon>Archaea</taxon>
        <taxon>Methanobacteriati</taxon>
        <taxon>Methanobacteriota</taxon>
        <taxon>Stenosarchaea group</taxon>
        <taxon>Halobacteria</taxon>
        <taxon>Halobacteriales</taxon>
        <taxon>Haloferacaceae</taxon>
        <taxon>Natronocalculus</taxon>
    </lineage>
</organism>
<gene>
    <name evidence="2" type="ORF">AArcSt2_08435</name>
</gene>
<reference evidence="2" key="2">
    <citation type="submission" date="2022-02" db="EMBL/GenBank/DDBJ databases">
        <authorList>
            <person name="Elcheninov A.G."/>
            <person name="Sorokin D.Y."/>
            <person name="Kublanov I.V."/>
        </authorList>
    </citation>
    <scope>NUCLEOTIDE SEQUENCE</scope>
    <source>
        <strain evidence="2">AArc-St2</strain>
    </source>
</reference>
<reference evidence="2" key="1">
    <citation type="journal article" date="2022" name="Syst. Appl. Microbiol.">
        <title>Natronocalculus amylovorans gen. nov., sp. nov., and Natranaeroarchaeum aerophilus sp. nov., dominant culturable amylolytic natronoarchaea from hypersaline soda lakes in southwestern Siberia.</title>
        <authorList>
            <person name="Sorokin D.Y."/>
            <person name="Elcheninov A.G."/>
            <person name="Khizhniak T.V."/>
            <person name="Koenen M."/>
            <person name="Bale N.J."/>
            <person name="Damste J.S.S."/>
            <person name="Kublanov I.V."/>
        </authorList>
    </citation>
    <scope>NUCLEOTIDE SEQUENCE</scope>
    <source>
        <strain evidence="2">AArc-St2</strain>
    </source>
</reference>
<feature type="transmembrane region" description="Helical" evidence="1">
    <location>
        <begin position="85"/>
        <end position="110"/>
    </location>
</feature>
<dbReference type="AlphaFoldDB" id="A0AAE3FX40"/>
<protein>
    <submittedName>
        <fullName evidence="2">Uncharacterized protein</fullName>
    </submittedName>
</protein>
<dbReference type="RefSeq" id="WP_174653881.1">
    <property type="nucleotide sequence ID" value="NZ_JAKRVX010000003.1"/>
</dbReference>
<keyword evidence="1" id="KW-1133">Transmembrane helix</keyword>
<keyword evidence="3" id="KW-1185">Reference proteome</keyword>